<name>A0A2T0T9E7_9PSEU</name>
<dbReference type="AlphaFoldDB" id="A0A2T0T9E7"/>
<dbReference type="OrthoDB" id="3691226at2"/>
<dbReference type="RefSeq" id="WP_146174766.1">
    <property type="nucleotide sequence ID" value="NZ_PVTF01000004.1"/>
</dbReference>
<feature type="signal peptide" evidence="1">
    <location>
        <begin position="1"/>
        <end position="22"/>
    </location>
</feature>
<gene>
    <name evidence="2" type="ORF">CLV43_104127</name>
</gene>
<keyword evidence="3" id="KW-1185">Reference proteome</keyword>
<accession>A0A2T0T9E7</accession>
<proteinExistence type="predicted"/>
<dbReference type="Proteomes" id="UP000239494">
    <property type="component" value="Unassembled WGS sequence"/>
</dbReference>
<feature type="chain" id="PRO_5038775094" description="DUF5642 domain-containing protein" evidence="1">
    <location>
        <begin position="23"/>
        <end position="205"/>
    </location>
</feature>
<comment type="caution">
    <text evidence="2">The sequence shown here is derived from an EMBL/GenBank/DDBJ whole genome shotgun (WGS) entry which is preliminary data.</text>
</comment>
<evidence type="ECO:0008006" key="4">
    <source>
        <dbReference type="Google" id="ProtNLM"/>
    </source>
</evidence>
<keyword evidence="1" id="KW-0732">Signal</keyword>
<dbReference type="PROSITE" id="PS51257">
    <property type="entry name" value="PROKAR_LIPOPROTEIN"/>
    <property type="match status" value="1"/>
</dbReference>
<evidence type="ECO:0000313" key="2">
    <source>
        <dbReference type="EMBL" id="PRY42297.1"/>
    </source>
</evidence>
<evidence type="ECO:0000256" key="1">
    <source>
        <dbReference type="SAM" id="SignalP"/>
    </source>
</evidence>
<protein>
    <recommendedName>
        <fullName evidence="4">DUF5642 domain-containing protein</fullName>
    </recommendedName>
</protein>
<organism evidence="2 3">
    <name type="scientific">Umezawaea tangerina</name>
    <dbReference type="NCBI Taxonomy" id="84725"/>
    <lineage>
        <taxon>Bacteria</taxon>
        <taxon>Bacillati</taxon>
        <taxon>Actinomycetota</taxon>
        <taxon>Actinomycetes</taxon>
        <taxon>Pseudonocardiales</taxon>
        <taxon>Pseudonocardiaceae</taxon>
        <taxon>Umezawaea</taxon>
    </lineage>
</organism>
<dbReference type="EMBL" id="PVTF01000004">
    <property type="protein sequence ID" value="PRY42297.1"/>
    <property type="molecule type" value="Genomic_DNA"/>
</dbReference>
<sequence>MPVARYFPALLAMCAMALLACAAPKKPAAPPPQIPKIVIPTSVTRTPVMADRPIPDDCELIVPTTQVAQGIGQDLPGDTRMIIGLPEPSLGRTAKIDCYYGIPDAKPLPDAVVVVGISTYADEATAKGRVTESVDAERSEGAAVSEVDVGKQKASMIANAQERLVVGSLGKSTFVVRAKNGVLPDDKIAPVLAGFAAQSMTQQIS</sequence>
<evidence type="ECO:0000313" key="3">
    <source>
        <dbReference type="Proteomes" id="UP000239494"/>
    </source>
</evidence>
<reference evidence="2 3" key="1">
    <citation type="submission" date="2018-03" db="EMBL/GenBank/DDBJ databases">
        <title>Genomic Encyclopedia of Archaeal and Bacterial Type Strains, Phase II (KMG-II): from individual species to whole genera.</title>
        <authorList>
            <person name="Goeker M."/>
        </authorList>
    </citation>
    <scope>NUCLEOTIDE SEQUENCE [LARGE SCALE GENOMIC DNA]</scope>
    <source>
        <strain evidence="2 3">DSM 44720</strain>
    </source>
</reference>